<evidence type="ECO:0000256" key="3">
    <source>
        <dbReference type="ARBA" id="ARBA00023002"/>
    </source>
</evidence>
<dbReference type="Gene3D" id="3.90.1580.10">
    <property type="entry name" value="paralog of FGE (formylglycine-generating enzyme)"/>
    <property type="match status" value="1"/>
</dbReference>
<evidence type="ECO:0000256" key="5">
    <source>
        <dbReference type="ARBA" id="ARBA00037882"/>
    </source>
</evidence>
<evidence type="ECO:0000259" key="7">
    <source>
        <dbReference type="Pfam" id="PF03781"/>
    </source>
</evidence>
<dbReference type="Gene3D" id="3.40.50.150">
    <property type="entry name" value="Vaccinia Virus protein VP39"/>
    <property type="match status" value="1"/>
</dbReference>
<keyword evidence="4" id="KW-0408">Iron</keyword>
<reference evidence="10 11" key="1">
    <citation type="journal article" date="2015" name="Fungal Genet. Biol.">
        <title>Evolution of novel wood decay mechanisms in Agaricales revealed by the genome sequences of Fistulina hepatica and Cylindrobasidium torrendii.</title>
        <authorList>
            <person name="Floudas D."/>
            <person name="Held B.W."/>
            <person name="Riley R."/>
            <person name="Nagy L.G."/>
            <person name="Koehler G."/>
            <person name="Ransdell A.S."/>
            <person name="Younus H."/>
            <person name="Chow J."/>
            <person name="Chiniquy J."/>
            <person name="Lipzen A."/>
            <person name="Tritt A."/>
            <person name="Sun H."/>
            <person name="Haridas S."/>
            <person name="LaButti K."/>
            <person name="Ohm R.A."/>
            <person name="Kues U."/>
            <person name="Blanchette R.A."/>
            <person name="Grigoriev I.V."/>
            <person name="Minto R.E."/>
            <person name="Hibbett D.S."/>
        </authorList>
    </citation>
    <scope>NUCLEOTIDE SEQUENCE [LARGE SCALE GENOMIC DNA]</scope>
    <source>
        <strain evidence="10 11">ATCC 64428</strain>
    </source>
</reference>
<feature type="domain" description="Sulfatase-modifying factor enzyme-like" evidence="7">
    <location>
        <begin position="757"/>
        <end position="852"/>
    </location>
</feature>
<dbReference type="InterPro" id="IPR019257">
    <property type="entry name" value="MeTrfase_dom"/>
</dbReference>
<dbReference type="GO" id="GO:0032259">
    <property type="term" value="P:methylation"/>
    <property type="evidence" value="ECO:0007669"/>
    <property type="project" value="UniProtKB-KW"/>
</dbReference>
<dbReference type="SUPFAM" id="SSF56436">
    <property type="entry name" value="C-type lectin-like"/>
    <property type="match status" value="1"/>
</dbReference>
<dbReference type="InterPro" id="IPR024775">
    <property type="entry name" value="DinB-like"/>
</dbReference>
<dbReference type="AlphaFoldDB" id="A0A0D7AC28"/>
<dbReference type="Pfam" id="PF10017">
    <property type="entry name" value="Methyltransf_33"/>
    <property type="match status" value="2"/>
</dbReference>
<dbReference type="OrthoDB" id="659at2759"/>
<evidence type="ECO:0000259" key="9">
    <source>
        <dbReference type="Pfam" id="PF12867"/>
    </source>
</evidence>
<dbReference type="Proteomes" id="UP000054144">
    <property type="component" value="Unassembled WGS sequence"/>
</dbReference>
<dbReference type="Pfam" id="PF03781">
    <property type="entry name" value="FGE-sulfatase"/>
    <property type="match status" value="2"/>
</dbReference>
<name>A0A0D7AC28_9AGAR</name>
<protein>
    <submittedName>
        <fullName evidence="10">DUF323 domain-containing protein</fullName>
    </submittedName>
</protein>
<dbReference type="EMBL" id="KN881933">
    <property type="protein sequence ID" value="KIY47486.1"/>
    <property type="molecule type" value="Genomic_DNA"/>
</dbReference>
<keyword evidence="3" id="KW-0560">Oxidoreductase</keyword>
<dbReference type="PANTHER" id="PTHR43397:SF1">
    <property type="entry name" value="ERGOTHIONEINE BIOSYNTHESIS PROTEIN 1"/>
    <property type="match status" value="1"/>
</dbReference>
<accession>A0A0D7AC28</accession>
<keyword evidence="2" id="KW-0808">Transferase</keyword>
<evidence type="ECO:0000313" key="11">
    <source>
        <dbReference type="Proteomes" id="UP000054144"/>
    </source>
</evidence>
<dbReference type="InterPro" id="IPR042095">
    <property type="entry name" value="SUMF_sf"/>
</dbReference>
<evidence type="ECO:0000313" key="10">
    <source>
        <dbReference type="EMBL" id="KIY47486.1"/>
    </source>
</evidence>
<evidence type="ECO:0000256" key="4">
    <source>
        <dbReference type="ARBA" id="ARBA00023004"/>
    </source>
</evidence>
<feature type="region of interest" description="Disordered" evidence="6">
    <location>
        <begin position="186"/>
        <end position="215"/>
    </location>
</feature>
<dbReference type="InterPro" id="IPR005532">
    <property type="entry name" value="SUMF_dom"/>
</dbReference>
<evidence type="ECO:0000256" key="2">
    <source>
        <dbReference type="ARBA" id="ARBA00022679"/>
    </source>
</evidence>
<evidence type="ECO:0000256" key="6">
    <source>
        <dbReference type="SAM" id="MobiDB-lite"/>
    </source>
</evidence>
<evidence type="ECO:0000256" key="1">
    <source>
        <dbReference type="ARBA" id="ARBA00022603"/>
    </source>
</evidence>
<proteinExistence type="predicted"/>
<dbReference type="InterPro" id="IPR016187">
    <property type="entry name" value="CTDL_fold"/>
</dbReference>
<comment type="pathway">
    <text evidence="5">Amino-acid biosynthesis; ergothioneine biosynthesis.</text>
</comment>
<feature type="domain" description="Histidine-specific methyltransferase SAM-dependent" evidence="8">
    <location>
        <begin position="18"/>
        <end position="168"/>
    </location>
</feature>
<keyword evidence="11" id="KW-1185">Reference proteome</keyword>
<feature type="domain" description="Sulfatase-modifying factor enzyme-like" evidence="7">
    <location>
        <begin position="635"/>
        <end position="739"/>
    </location>
</feature>
<evidence type="ECO:0000259" key="8">
    <source>
        <dbReference type="Pfam" id="PF10017"/>
    </source>
</evidence>
<sequence length="855" mass="96492">MYPPAHIIDVRAGVPELSVLNGLRHSEGKKTLPTMLLYDERGLRLYDEITTSAPAYYLFKAEEDILKAHANDIVRVMRSPNGSNGQVNEIVLELGSGSLRKTSLLLLGLSKTVQTPSEPAPITYYALDLERQELQRSLGELVMSDVGKSLYGKVDTRGIWGTYDGGLRFIESGGLHQVSPPEVLPELENELSSRVTPSDSESSPPSTPSSDLDASTPRHILFLGSTLGNFSRDGGAEFLRNLPLRPGSGDTLLIGLDHDNDQDLIERAYNDPEGFTRRFIMNGLRAAGRALGDEDLFDEDNWEYVNNYDLAIRRHEAHFRAKRAHVLTDPTTKDVIDFSENELIKIEESYKFSDTDAFTLFTKACLRPIQRWTDNDSLYSLWLLERPPFMFPMLAAPSESNLTSVTSSSPFGVPSVRDWSDLWALWDHITLEMIPSSMLHEKPIDLRHICLFYFGHIPTFLDIHLSRMLKAPHTEPEAYKDIFERGIDPNVDDPTKCHSHSEVPTKQEDWPSLSEILQYQERVRARLLQLYHDIQSGQRALTRKLGRVLHMTYEHEGMHAETLLYMLLQRAGRGTLPPAGFTEPSWESLATVWNKKPCATGDTVTLGPATVVIGHDDLELQDDEVQFADAVLAHEYGWDNESPRREVHVAEFKISWEPVTNGDYFEFWKTRRGEAEVPASWVVSKDGARVLGEDGVQVRTLYGPVSLRVARRWPVIASHDALSTYAIVKGGRLPTEPELRLFMDKFDCGYEGGANVGFRNWHPVPATTGTKRNGGRGTNGGVWEWTSTVLDSYEGFQPSKLYPGYSQDFFDGCHYVVLGGSYATIPRIADRRTFRNWYQRNYPYAWTGARVAYDV</sequence>
<dbReference type="InterPro" id="IPR051128">
    <property type="entry name" value="EgtD_Methyltrsf_superfamily"/>
</dbReference>
<keyword evidence="1" id="KW-0489">Methyltransferase</keyword>
<gene>
    <name evidence="10" type="ORF">FISHEDRAFT_74596</name>
</gene>
<dbReference type="PANTHER" id="PTHR43397">
    <property type="entry name" value="ERGOTHIONEINE BIOSYNTHESIS PROTEIN 1"/>
    <property type="match status" value="1"/>
</dbReference>
<dbReference type="GO" id="GO:0008168">
    <property type="term" value="F:methyltransferase activity"/>
    <property type="evidence" value="ECO:0007669"/>
    <property type="project" value="UniProtKB-KW"/>
</dbReference>
<feature type="domain" description="Histidine-specific methyltransferase SAM-dependent" evidence="8">
    <location>
        <begin position="214"/>
        <end position="385"/>
    </location>
</feature>
<dbReference type="InterPro" id="IPR029063">
    <property type="entry name" value="SAM-dependent_MTases_sf"/>
</dbReference>
<organism evidence="10 11">
    <name type="scientific">Fistulina hepatica ATCC 64428</name>
    <dbReference type="NCBI Taxonomy" id="1128425"/>
    <lineage>
        <taxon>Eukaryota</taxon>
        <taxon>Fungi</taxon>
        <taxon>Dikarya</taxon>
        <taxon>Basidiomycota</taxon>
        <taxon>Agaricomycotina</taxon>
        <taxon>Agaricomycetes</taxon>
        <taxon>Agaricomycetidae</taxon>
        <taxon>Agaricales</taxon>
        <taxon>Fistulinaceae</taxon>
        <taxon>Fistulina</taxon>
    </lineage>
</organism>
<feature type="domain" description="DinB-like" evidence="9">
    <location>
        <begin position="422"/>
        <end position="562"/>
    </location>
</feature>
<dbReference type="Pfam" id="PF12867">
    <property type="entry name" value="DinB_2"/>
    <property type="match status" value="1"/>
</dbReference>